<evidence type="ECO:0000256" key="9">
    <source>
        <dbReference type="ARBA" id="ARBA00023455"/>
    </source>
</evidence>
<feature type="domain" description="ABC transmembrane type-1" evidence="12">
    <location>
        <begin position="30"/>
        <end position="322"/>
    </location>
</feature>
<dbReference type="InterPro" id="IPR039421">
    <property type="entry name" value="Type_1_exporter"/>
</dbReference>
<dbReference type="AlphaFoldDB" id="H5TRA8"/>
<dbReference type="Proteomes" id="UP000005038">
    <property type="component" value="Unassembled WGS sequence"/>
</dbReference>
<dbReference type="GO" id="GO:0005524">
    <property type="term" value="F:ATP binding"/>
    <property type="evidence" value="ECO:0007669"/>
    <property type="project" value="UniProtKB-KW"/>
</dbReference>
<dbReference type="Gene3D" id="1.20.1560.10">
    <property type="entry name" value="ABC transporter type 1, transmembrane domain"/>
    <property type="match status" value="1"/>
</dbReference>
<keyword evidence="5" id="KW-0067">ATP-binding</keyword>
<dbReference type="Pfam" id="PF00005">
    <property type="entry name" value="ABC_tran"/>
    <property type="match status" value="1"/>
</dbReference>
<evidence type="ECO:0000313" key="13">
    <source>
        <dbReference type="EMBL" id="GAB36016.1"/>
    </source>
</evidence>
<comment type="caution">
    <text evidence="13">The sequence shown here is derived from an EMBL/GenBank/DDBJ whole genome shotgun (WGS) entry which is preliminary data.</text>
</comment>
<dbReference type="InterPro" id="IPR003593">
    <property type="entry name" value="AAA+_ATPase"/>
</dbReference>
<keyword evidence="2" id="KW-0997">Cell inner membrane</keyword>
<sequence>MADMKNGLVNDPLVRALGFLGLTWRPVARSLLLGIAGAMSALGLAALSAWLITRAWQMPPVLYLSVAITAVRALGISRGLFRYLERLATHDLALGGMSTARERLYLALATGSPAYSVTLRRGDLLTRTGDDIDELGNALIRGLIPIGVGFTTSVAAVVIMALVSGWAALVLAVALIVSGVIAPWLAARGSARAIADSATATARAVDTAATALWHAPELIVGRRRDAVLADARAADQAAISAADRGVRVQSAAAAATPLALGASLIAACLIGIHLAAQTSGSLSDVASGHGLTPMILGVLILLPLSAFESTAPLTEAGIQLERSRQSASRVMALVDGARAEGADIDGADVGASADGADDIDVPVHAGPVTMQLEQLRWGWPASADATPRTLGPDQGISQVLPPGSRLAVVGPSGIGKSTLLLTIAGLLESRAGSVTATDQDGTPVALRSAACYFAEEAHIFSTTLGENLRVARGDVTDDEMREALATVGLGDWLAGLPGGLDTVLTGGAEAISGGQRRRLLLARALLHRAPVVLLDEPTEHLDATDAEQLLARLLTPVGGMFGPERTVVVVTHQLPAGARTGALDADVVDLTPLDALG</sequence>
<dbReference type="GO" id="GO:0140359">
    <property type="term" value="F:ABC-type transporter activity"/>
    <property type="evidence" value="ECO:0007669"/>
    <property type="project" value="InterPro"/>
</dbReference>
<dbReference type="SUPFAM" id="SSF90123">
    <property type="entry name" value="ABC transporter transmembrane region"/>
    <property type="match status" value="1"/>
</dbReference>
<feature type="transmembrane region" description="Helical" evidence="10">
    <location>
        <begin position="251"/>
        <end position="274"/>
    </location>
</feature>
<keyword evidence="3 10" id="KW-0812">Transmembrane</keyword>
<evidence type="ECO:0000256" key="4">
    <source>
        <dbReference type="ARBA" id="ARBA00022741"/>
    </source>
</evidence>
<dbReference type="PANTHER" id="PTHR24221">
    <property type="entry name" value="ATP-BINDING CASSETTE SUB-FAMILY B"/>
    <property type="match status" value="1"/>
</dbReference>
<dbReference type="GO" id="GO:0045454">
    <property type="term" value="P:cell redox homeostasis"/>
    <property type="evidence" value="ECO:0007669"/>
    <property type="project" value="InterPro"/>
</dbReference>
<proteinExistence type="inferred from homology"/>
<keyword evidence="4" id="KW-0547">Nucleotide-binding</keyword>
<dbReference type="InterPro" id="IPR011527">
    <property type="entry name" value="ABC1_TM_dom"/>
</dbReference>
<keyword evidence="2" id="KW-1003">Cell membrane</keyword>
<evidence type="ECO:0000256" key="1">
    <source>
        <dbReference type="ARBA" id="ARBA00004429"/>
    </source>
</evidence>
<evidence type="ECO:0000256" key="2">
    <source>
        <dbReference type="ARBA" id="ARBA00022519"/>
    </source>
</evidence>
<keyword evidence="6" id="KW-1278">Translocase</keyword>
<dbReference type="PROSITE" id="PS50929">
    <property type="entry name" value="ABC_TM1F"/>
    <property type="match status" value="1"/>
</dbReference>
<keyword evidence="14" id="KW-1185">Reference proteome</keyword>
<dbReference type="InterPro" id="IPR003439">
    <property type="entry name" value="ABC_transporter-like_ATP-bd"/>
</dbReference>
<feature type="transmembrane region" description="Helical" evidence="10">
    <location>
        <begin position="31"/>
        <end position="52"/>
    </location>
</feature>
<reference evidence="13" key="1">
    <citation type="submission" date="2012-02" db="EMBL/GenBank/DDBJ databases">
        <title>Whole genome shotgun sequence of Gordonia otitidis NBRC 100426.</title>
        <authorList>
            <person name="Yoshida I."/>
            <person name="Hosoyama A."/>
            <person name="Tsuchikane K."/>
            <person name="Katsumata H."/>
            <person name="Yamazaki S."/>
            <person name="Fujita N."/>
        </authorList>
    </citation>
    <scope>NUCLEOTIDE SEQUENCE [LARGE SCALE GENOMIC DNA]</scope>
    <source>
        <strain evidence="13">NBRC 100426</strain>
    </source>
</reference>
<comment type="similarity">
    <text evidence="9">Belongs to the ABC transporter superfamily. Siderophore-Fe(3+) uptake transporter (SIUT) (TC 3.A.1.21) family.</text>
</comment>
<dbReference type="GO" id="GO:0016887">
    <property type="term" value="F:ATP hydrolysis activity"/>
    <property type="evidence" value="ECO:0007669"/>
    <property type="project" value="InterPro"/>
</dbReference>
<comment type="subcellular location">
    <subcellularLocation>
        <location evidence="1">Cell inner membrane</location>
        <topology evidence="1">Multi-pass membrane protein</topology>
    </subcellularLocation>
</comment>
<dbReference type="EMBL" id="BAFB01000192">
    <property type="protein sequence ID" value="GAB36016.1"/>
    <property type="molecule type" value="Genomic_DNA"/>
</dbReference>
<dbReference type="GO" id="GO:0034775">
    <property type="term" value="P:glutathione transmembrane transport"/>
    <property type="evidence" value="ECO:0007669"/>
    <property type="project" value="InterPro"/>
</dbReference>
<dbReference type="InterPro" id="IPR014223">
    <property type="entry name" value="ABC_CydC/D"/>
</dbReference>
<feature type="transmembrane region" description="Helical" evidence="10">
    <location>
        <begin position="143"/>
        <end position="163"/>
    </location>
</feature>
<dbReference type="PROSITE" id="PS50893">
    <property type="entry name" value="ABC_TRANSPORTER_2"/>
    <property type="match status" value="1"/>
</dbReference>
<name>H5TRA8_GORO1</name>
<evidence type="ECO:0000256" key="3">
    <source>
        <dbReference type="ARBA" id="ARBA00022692"/>
    </source>
</evidence>
<dbReference type="GO" id="GO:0034040">
    <property type="term" value="F:ATPase-coupled lipid transmembrane transporter activity"/>
    <property type="evidence" value="ECO:0007669"/>
    <property type="project" value="TreeGrafter"/>
</dbReference>
<evidence type="ECO:0000256" key="5">
    <source>
        <dbReference type="ARBA" id="ARBA00022840"/>
    </source>
</evidence>
<dbReference type="InterPro" id="IPR017871">
    <property type="entry name" value="ABC_transporter-like_CS"/>
</dbReference>
<dbReference type="PROSITE" id="PS00211">
    <property type="entry name" value="ABC_TRANSPORTER_1"/>
    <property type="match status" value="1"/>
</dbReference>
<keyword evidence="7 10" id="KW-1133">Transmembrane helix</keyword>
<evidence type="ECO:0000259" key="11">
    <source>
        <dbReference type="PROSITE" id="PS50893"/>
    </source>
</evidence>
<dbReference type="PANTHER" id="PTHR24221:SF654">
    <property type="entry name" value="ATP-BINDING CASSETTE SUB-FAMILY B MEMBER 6"/>
    <property type="match status" value="1"/>
</dbReference>
<dbReference type="SUPFAM" id="SSF52540">
    <property type="entry name" value="P-loop containing nucleoside triphosphate hydrolases"/>
    <property type="match status" value="1"/>
</dbReference>
<accession>H5TRA8</accession>
<gene>
    <name evidence="13" type="primary">cydC</name>
    <name evidence="13" type="ORF">GOOTI_192_00030</name>
</gene>
<dbReference type="NCBIfam" id="TIGR02868">
    <property type="entry name" value="CydC"/>
    <property type="match status" value="1"/>
</dbReference>
<organism evidence="13 14">
    <name type="scientific">Gordonia otitidis (strain DSM 44809 / CCUG 52243 / JCM 12355 / NBRC 100426 / IFM 10032)</name>
    <dbReference type="NCBI Taxonomy" id="1108044"/>
    <lineage>
        <taxon>Bacteria</taxon>
        <taxon>Bacillati</taxon>
        <taxon>Actinomycetota</taxon>
        <taxon>Actinomycetes</taxon>
        <taxon>Mycobacteriales</taxon>
        <taxon>Gordoniaceae</taxon>
        <taxon>Gordonia</taxon>
    </lineage>
</organism>
<dbReference type="GO" id="GO:0005886">
    <property type="term" value="C:plasma membrane"/>
    <property type="evidence" value="ECO:0007669"/>
    <property type="project" value="UniProtKB-SubCell"/>
</dbReference>
<evidence type="ECO:0000256" key="6">
    <source>
        <dbReference type="ARBA" id="ARBA00022967"/>
    </source>
</evidence>
<dbReference type="Gene3D" id="3.40.50.300">
    <property type="entry name" value="P-loop containing nucleotide triphosphate hydrolases"/>
    <property type="match status" value="1"/>
</dbReference>
<evidence type="ECO:0000313" key="14">
    <source>
        <dbReference type="Proteomes" id="UP000005038"/>
    </source>
</evidence>
<feature type="domain" description="ABC transporter" evidence="11">
    <location>
        <begin position="370"/>
        <end position="595"/>
    </location>
</feature>
<keyword evidence="8 10" id="KW-0472">Membrane</keyword>
<feature type="transmembrane region" description="Helical" evidence="10">
    <location>
        <begin position="169"/>
        <end position="187"/>
    </location>
</feature>
<evidence type="ECO:0000256" key="8">
    <source>
        <dbReference type="ARBA" id="ARBA00023136"/>
    </source>
</evidence>
<evidence type="ECO:0000256" key="7">
    <source>
        <dbReference type="ARBA" id="ARBA00022989"/>
    </source>
</evidence>
<dbReference type="SMART" id="SM00382">
    <property type="entry name" value="AAA"/>
    <property type="match status" value="1"/>
</dbReference>
<dbReference type="STRING" id="1108044.GOOTI_192_00030"/>
<protein>
    <submittedName>
        <fullName evidence="13">ABC transporter permease/ATP-binding protein CydC</fullName>
    </submittedName>
</protein>
<evidence type="ECO:0000256" key="10">
    <source>
        <dbReference type="SAM" id="Phobius"/>
    </source>
</evidence>
<dbReference type="InterPro" id="IPR036640">
    <property type="entry name" value="ABC1_TM_sf"/>
</dbReference>
<evidence type="ECO:0000259" key="12">
    <source>
        <dbReference type="PROSITE" id="PS50929"/>
    </source>
</evidence>
<dbReference type="InterPro" id="IPR027417">
    <property type="entry name" value="P-loop_NTPase"/>
</dbReference>
<feature type="transmembrane region" description="Helical" evidence="10">
    <location>
        <begin position="294"/>
        <end position="314"/>
    </location>
</feature>
<feature type="transmembrane region" description="Helical" evidence="10">
    <location>
        <begin position="61"/>
        <end position="84"/>
    </location>
</feature>